<dbReference type="AlphaFoldDB" id="A0A4V2DNG1"/>
<accession>A0A4V2DNG1</accession>
<dbReference type="Proteomes" id="UP000293863">
    <property type="component" value="Unassembled WGS sequence"/>
</dbReference>
<dbReference type="InterPro" id="IPR006597">
    <property type="entry name" value="Sel1-like"/>
</dbReference>
<dbReference type="SMART" id="SM00671">
    <property type="entry name" value="SEL1"/>
    <property type="match status" value="4"/>
</dbReference>
<dbReference type="Gene3D" id="1.25.40.10">
    <property type="entry name" value="Tetratricopeptide repeat domain"/>
    <property type="match status" value="2"/>
</dbReference>
<name>A0A4V2DNG1_9GAMM</name>
<dbReference type="PANTHER" id="PTHR11102:SF160">
    <property type="entry name" value="ERAD-ASSOCIATED E3 UBIQUITIN-PROTEIN LIGASE COMPONENT HRD3"/>
    <property type="match status" value="1"/>
</dbReference>
<gene>
    <name evidence="1" type="ORF">EXU28_02420</name>
</gene>
<dbReference type="EMBL" id="SGSQ01000003">
    <property type="protein sequence ID" value="RZG48646.1"/>
    <property type="molecule type" value="Genomic_DNA"/>
</dbReference>
<evidence type="ECO:0000313" key="2">
    <source>
        <dbReference type="Proteomes" id="UP000293863"/>
    </source>
</evidence>
<protein>
    <submittedName>
        <fullName evidence="1">Sel1 repeat family protein</fullName>
    </submittedName>
</protein>
<evidence type="ECO:0000313" key="1">
    <source>
        <dbReference type="EMBL" id="RZG48646.1"/>
    </source>
</evidence>
<dbReference type="SUPFAM" id="SSF81901">
    <property type="entry name" value="HCP-like"/>
    <property type="match status" value="2"/>
</dbReference>
<dbReference type="Pfam" id="PF08238">
    <property type="entry name" value="Sel1"/>
    <property type="match status" value="4"/>
</dbReference>
<organism evidence="1 2">
    <name type="scientific">Acinetobacter wuhouensis</name>
    <dbReference type="NCBI Taxonomy" id="1879050"/>
    <lineage>
        <taxon>Bacteria</taxon>
        <taxon>Pseudomonadati</taxon>
        <taxon>Pseudomonadota</taxon>
        <taxon>Gammaproteobacteria</taxon>
        <taxon>Moraxellales</taxon>
        <taxon>Moraxellaceae</taxon>
        <taxon>Acinetobacter</taxon>
    </lineage>
</organism>
<proteinExistence type="predicted"/>
<reference evidence="1 2" key="1">
    <citation type="submission" date="2019-02" db="EMBL/GenBank/DDBJ databases">
        <title>The Batch Genome Submission of Acinetobacter spp. strains.</title>
        <authorList>
            <person name="Qin J."/>
            <person name="Hu Y."/>
            <person name="Ye H."/>
            <person name="Wei L."/>
            <person name="Feng Y."/>
            <person name="Zong Z."/>
        </authorList>
    </citation>
    <scope>NUCLEOTIDE SEQUENCE [LARGE SCALE GENOMIC DNA]</scope>
    <source>
        <strain evidence="1 2">WCHAW060049</strain>
    </source>
</reference>
<sequence>MKMKFVKKIFSILVLVFSFITITYAEEIKNYDVTSTIEKAKSNDKQGLYELALLKQNGMYGIEKNLSEAIELYKRASALGHRSANHNLGVLYYKGQGVPVNYPEAAKWFSIAADRKVEDSQRNLLRMYYRNEITRNEERVERILIELAELGQQKDIESLANYYYYEVNNLNLAEKPTLLLAEKGILKYQFLIAMIYLKKNNQNPDYANAYKWLLKAATKGDYKSKISLAALYYGGLGVSKNETEAMKWFQSACAQDPVLTSDIFDKVASKNQLKTPKCK</sequence>
<dbReference type="InterPro" id="IPR011990">
    <property type="entry name" value="TPR-like_helical_dom_sf"/>
</dbReference>
<dbReference type="PANTHER" id="PTHR11102">
    <property type="entry name" value="SEL-1-LIKE PROTEIN"/>
    <property type="match status" value="1"/>
</dbReference>
<dbReference type="InterPro" id="IPR050767">
    <property type="entry name" value="Sel1_AlgK"/>
</dbReference>
<keyword evidence="2" id="KW-1185">Reference proteome</keyword>
<comment type="caution">
    <text evidence="1">The sequence shown here is derived from an EMBL/GenBank/DDBJ whole genome shotgun (WGS) entry which is preliminary data.</text>
</comment>